<protein>
    <submittedName>
        <fullName evidence="1">4389_t:CDS:1</fullName>
    </submittedName>
</protein>
<feature type="non-terminal residue" evidence="1">
    <location>
        <position position="57"/>
    </location>
</feature>
<reference evidence="1" key="1">
    <citation type="submission" date="2021-06" db="EMBL/GenBank/DDBJ databases">
        <authorList>
            <person name="Kallberg Y."/>
            <person name="Tangrot J."/>
            <person name="Rosling A."/>
        </authorList>
    </citation>
    <scope>NUCLEOTIDE SEQUENCE</scope>
    <source>
        <strain evidence="1">AZ414A</strain>
    </source>
</reference>
<comment type="caution">
    <text evidence="1">The sequence shown here is derived from an EMBL/GenBank/DDBJ whole genome shotgun (WGS) entry which is preliminary data.</text>
</comment>
<name>A0A9N9E4W1_9GLOM</name>
<organism evidence="1 2">
    <name type="scientific">Diversispora eburnea</name>
    <dbReference type="NCBI Taxonomy" id="1213867"/>
    <lineage>
        <taxon>Eukaryota</taxon>
        <taxon>Fungi</taxon>
        <taxon>Fungi incertae sedis</taxon>
        <taxon>Mucoromycota</taxon>
        <taxon>Glomeromycotina</taxon>
        <taxon>Glomeromycetes</taxon>
        <taxon>Diversisporales</taxon>
        <taxon>Diversisporaceae</taxon>
        <taxon>Diversispora</taxon>
    </lineage>
</organism>
<evidence type="ECO:0000313" key="2">
    <source>
        <dbReference type="Proteomes" id="UP000789706"/>
    </source>
</evidence>
<proteinExistence type="predicted"/>
<dbReference type="AlphaFoldDB" id="A0A9N9E4W1"/>
<gene>
    <name evidence="1" type="ORF">DEBURN_LOCUS11867</name>
</gene>
<keyword evidence="2" id="KW-1185">Reference proteome</keyword>
<sequence>GLPKEKLEWVNNIKKLWITIRKLIKRELIREKKKEIKHKIELRQEFLSTKPKHMIDK</sequence>
<dbReference type="EMBL" id="CAJVPK010009003">
    <property type="protein sequence ID" value="CAG8664348.1"/>
    <property type="molecule type" value="Genomic_DNA"/>
</dbReference>
<feature type="non-terminal residue" evidence="1">
    <location>
        <position position="1"/>
    </location>
</feature>
<accession>A0A9N9E4W1</accession>
<evidence type="ECO:0000313" key="1">
    <source>
        <dbReference type="EMBL" id="CAG8664348.1"/>
    </source>
</evidence>
<dbReference type="Proteomes" id="UP000789706">
    <property type="component" value="Unassembled WGS sequence"/>
</dbReference>